<accession>A0A9J5XB10</accession>
<comment type="caution">
    <text evidence="1">The sequence shown here is derived from an EMBL/GenBank/DDBJ whole genome shotgun (WGS) entry which is preliminary data.</text>
</comment>
<protein>
    <submittedName>
        <fullName evidence="1">Uncharacterized protein</fullName>
    </submittedName>
</protein>
<feature type="non-terminal residue" evidence="1">
    <location>
        <position position="1"/>
    </location>
</feature>
<evidence type="ECO:0000313" key="1">
    <source>
        <dbReference type="EMBL" id="KAG5585547.1"/>
    </source>
</evidence>
<dbReference type="AlphaFoldDB" id="A0A9J5XB10"/>
<gene>
    <name evidence="1" type="ORF">H5410_045981</name>
</gene>
<organism evidence="1 2">
    <name type="scientific">Solanum commersonii</name>
    <name type="common">Commerson's wild potato</name>
    <name type="synonym">Commerson's nightshade</name>
    <dbReference type="NCBI Taxonomy" id="4109"/>
    <lineage>
        <taxon>Eukaryota</taxon>
        <taxon>Viridiplantae</taxon>
        <taxon>Streptophyta</taxon>
        <taxon>Embryophyta</taxon>
        <taxon>Tracheophyta</taxon>
        <taxon>Spermatophyta</taxon>
        <taxon>Magnoliopsida</taxon>
        <taxon>eudicotyledons</taxon>
        <taxon>Gunneridae</taxon>
        <taxon>Pentapetalae</taxon>
        <taxon>asterids</taxon>
        <taxon>lamiids</taxon>
        <taxon>Solanales</taxon>
        <taxon>Solanaceae</taxon>
        <taxon>Solanoideae</taxon>
        <taxon>Solaneae</taxon>
        <taxon>Solanum</taxon>
    </lineage>
</organism>
<keyword evidence="2" id="KW-1185">Reference proteome</keyword>
<reference evidence="1 2" key="1">
    <citation type="submission" date="2020-09" db="EMBL/GenBank/DDBJ databases">
        <title>De no assembly of potato wild relative species, Solanum commersonii.</title>
        <authorList>
            <person name="Cho K."/>
        </authorList>
    </citation>
    <scope>NUCLEOTIDE SEQUENCE [LARGE SCALE GENOMIC DNA]</scope>
    <source>
        <strain evidence="1">LZ3.2</strain>
        <tissue evidence="1">Leaf</tissue>
    </source>
</reference>
<name>A0A9J5XB10_SOLCO</name>
<dbReference type="EMBL" id="JACXVP010000009">
    <property type="protein sequence ID" value="KAG5585547.1"/>
    <property type="molecule type" value="Genomic_DNA"/>
</dbReference>
<evidence type="ECO:0000313" key="2">
    <source>
        <dbReference type="Proteomes" id="UP000824120"/>
    </source>
</evidence>
<dbReference type="Proteomes" id="UP000824120">
    <property type="component" value="Chromosome 9"/>
</dbReference>
<proteinExistence type="predicted"/>
<sequence length="159" mass="18255">MFIATRTKMGKQIQADTQVAITELQNRQNSGETVDDAFRAVFGKEQPGRLSCGSSRQSLLGSDIIVGNEFESQEWSGQDPKVQFYRQFSVKVHTFFVKAAHWKSGNLESGIWNLKSKIWKSENLEIWKSGNLEIWKFGIWKFGNLESGNLEIWNLEIHQ</sequence>
<dbReference type="OrthoDB" id="1295914at2759"/>